<sequence>MLEPPTSLHIAIAQDPTGTAVTRVLAEHIGNRMKEGLSGEMALGEVDTSTMQLYVWALFEYTHVDM</sequence>
<organism evidence="1 2">
    <name type="scientific">Terfezia boudieri ATCC MYA-4762</name>
    <dbReference type="NCBI Taxonomy" id="1051890"/>
    <lineage>
        <taxon>Eukaryota</taxon>
        <taxon>Fungi</taxon>
        <taxon>Dikarya</taxon>
        <taxon>Ascomycota</taxon>
        <taxon>Pezizomycotina</taxon>
        <taxon>Pezizomycetes</taxon>
        <taxon>Pezizales</taxon>
        <taxon>Pezizaceae</taxon>
        <taxon>Terfezia</taxon>
    </lineage>
</organism>
<gene>
    <name evidence="1" type="ORF">L211DRAFT_832437</name>
</gene>
<protein>
    <submittedName>
        <fullName evidence="1">Uncharacterized protein</fullName>
    </submittedName>
</protein>
<keyword evidence="2" id="KW-1185">Reference proteome</keyword>
<accession>A0A3N4M400</accession>
<evidence type="ECO:0000313" key="2">
    <source>
        <dbReference type="Proteomes" id="UP000267821"/>
    </source>
</evidence>
<reference evidence="1 2" key="1">
    <citation type="journal article" date="2018" name="Nat. Ecol. Evol.">
        <title>Pezizomycetes genomes reveal the molecular basis of ectomycorrhizal truffle lifestyle.</title>
        <authorList>
            <person name="Murat C."/>
            <person name="Payen T."/>
            <person name="Noel B."/>
            <person name="Kuo A."/>
            <person name="Morin E."/>
            <person name="Chen J."/>
            <person name="Kohler A."/>
            <person name="Krizsan K."/>
            <person name="Balestrini R."/>
            <person name="Da Silva C."/>
            <person name="Montanini B."/>
            <person name="Hainaut M."/>
            <person name="Levati E."/>
            <person name="Barry K.W."/>
            <person name="Belfiori B."/>
            <person name="Cichocki N."/>
            <person name="Clum A."/>
            <person name="Dockter R.B."/>
            <person name="Fauchery L."/>
            <person name="Guy J."/>
            <person name="Iotti M."/>
            <person name="Le Tacon F."/>
            <person name="Lindquist E.A."/>
            <person name="Lipzen A."/>
            <person name="Malagnac F."/>
            <person name="Mello A."/>
            <person name="Molinier V."/>
            <person name="Miyauchi S."/>
            <person name="Poulain J."/>
            <person name="Riccioni C."/>
            <person name="Rubini A."/>
            <person name="Sitrit Y."/>
            <person name="Splivallo R."/>
            <person name="Traeger S."/>
            <person name="Wang M."/>
            <person name="Zifcakova L."/>
            <person name="Wipf D."/>
            <person name="Zambonelli A."/>
            <person name="Paolocci F."/>
            <person name="Nowrousian M."/>
            <person name="Ottonello S."/>
            <person name="Baldrian P."/>
            <person name="Spatafora J.W."/>
            <person name="Henrissat B."/>
            <person name="Nagy L.G."/>
            <person name="Aury J.M."/>
            <person name="Wincker P."/>
            <person name="Grigoriev I.V."/>
            <person name="Bonfante P."/>
            <person name="Martin F.M."/>
        </authorList>
    </citation>
    <scope>NUCLEOTIDE SEQUENCE [LARGE SCALE GENOMIC DNA]</scope>
    <source>
        <strain evidence="1 2">ATCC MYA-4762</strain>
    </source>
</reference>
<evidence type="ECO:0000313" key="1">
    <source>
        <dbReference type="EMBL" id="RPB29727.1"/>
    </source>
</evidence>
<dbReference type="Proteomes" id="UP000267821">
    <property type="component" value="Unassembled WGS sequence"/>
</dbReference>
<name>A0A3N4M400_9PEZI</name>
<proteinExistence type="predicted"/>
<dbReference type="OrthoDB" id="409642at2759"/>
<dbReference type="InParanoid" id="A0A3N4M400"/>
<dbReference type="EMBL" id="ML121527">
    <property type="protein sequence ID" value="RPB29727.1"/>
    <property type="molecule type" value="Genomic_DNA"/>
</dbReference>
<dbReference type="AlphaFoldDB" id="A0A3N4M400"/>